<dbReference type="InterPro" id="IPR043502">
    <property type="entry name" value="DNA/RNA_pol_sf"/>
</dbReference>
<evidence type="ECO:0008006" key="3">
    <source>
        <dbReference type="Google" id="ProtNLM"/>
    </source>
</evidence>
<dbReference type="RefSeq" id="XP_008898454.1">
    <property type="nucleotide sequence ID" value="XM_008900206.1"/>
</dbReference>
<dbReference type="OrthoDB" id="129365at2759"/>
<proteinExistence type="predicted"/>
<organism evidence="1 2">
    <name type="scientific">Phytophthora nicotianae (strain INRA-310)</name>
    <name type="common">Phytophthora parasitica</name>
    <dbReference type="NCBI Taxonomy" id="761204"/>
    <lineage>
        <taxon>Eukaryota</taxon>
        <taxon>Sar</taxon>
        <taxon>Stramenopiles</taxon>
        <taxon>Oomycota</taxon>
        <taxon>Peronosporomycetes</taxon>
        <taxon>Peronosporales</taxon>
        <taxon>Peronosporaceae</taxon>
        <taxon>Phytophthora</taxon>
    </lineage>
</organism>
<dbReference type="PANTHER" id="PTHR33050:SF7">
    <property type="entry name" value="RIBONUCLEASE H"/>
    <property type="match status" value="1"/>
</dbReference>
<gene>
    <name evidence="1" type="ORF">PPTG_06304</name>
</gene>
<dbReference type="SUPFAM" id="SSF56672">
    <property type="entry name" value="DNA/RNA polymerases"/>
    <property type="match status" value="1"/>
</dbReference>
<dbReference type="Proteomes" id="UP000018817">
    <property type="component" value="Unassembled WGS sequence"/>
</dbReference>
<sequence>MDSMSSVPAGRVLCKSPMQCEQGLHSHLTLHNEASVDPRPNKALEPVWLDILLHGYRHQDLVVAVATRGVAHKLNSPRPPDGNHVRNHTSTRKYTQALIRSVSDGQASGTYLVLELPTALRWSELRFSPFGCVPKKDVDPLSKHGLSMTCQYESVRRLAEKIEVLARQYPQLQVKVLKGDVKSAFGLIPVDAKLAAHFAGSCGGLAIVDMTLPFGWTGLPAHYGAFGGAISFLVARESPKSLDPIEQDDESFFSFVWVDDHILLEVDRGNRLALAETALRLSMIATLGPKSINEKKFSSWSTRLVALGLTCDTQRRTISIPADKVHKALNRISDALSHPTVSRHQVEKLLRSLRYLAICCRSTRAFLQRLHQLWRRSSRFQSIRLPQDARHDLRWVASLLQNGAANRVATSIMADTLEPAVHLFMDASNEGIAVLYPAAREYIRLQFDEEERLGMKLPTSGSTSWFSINVREALSAVLSVLVWGPQWQATCRPKDRPLHVRCWIDNASAVAWLGDHNTKTPAGQELTRVLYCAELSFNLHVTSKHLEGSSNYLCGSRIKSVDWANSNSTKMDQSC</sequence>
<dbReference type="VEuPathDB" id="FungiDB:PPTG_06304"/>
<dbReference type="GeneID" id="20176284"/>
<reference evidence="2" key="1">
    <citation type="submission" date="2011-12" db="EMBL/GenBank/DDBJ databases">
        <authorList>
            <consortium name="The Broad Institute Genome Sequencing Platform"/>
            <person name="Russ C."/>
            <person name="Tyler B."/>
            <person name="Panabieres F."/>
            <person name="Shan W."/>
            <person name="Tripathy S."/>
            <person name="Grunwald N."/>
            <person name="Machado M."/>
            <person name="Young S.K."/>
            <person name="Zeng Q."/>
            <person name="Gargeya S."/>
            <person name="Fitzgerald M."/>
            <person name="Haas B."/>
            <person name="Abouelleil A."/>
            <person name="Alvarado L."/>
            <person name="Arachchi H.M."/>
            <person name="Berlin A."/>
            <person name="Chapman S.B."/>
            <person name="Gearin G."/>
            <person name="Goldberg J."/>
            <person name="Griggs A."/>
            <person name="Gujja S."/>
            <person name="Hansen M."/>
            <person name="Heiman D."/>
            <person name="Howarth C."/>
            <person name="Larimer J."/>
            <person name="Lui A."/>
            <person name="MacDonald P.J.P."/>
            <person name="McCowen C."/>
            <person name="Montmayeur A."/>
            <person name="Murphy C."/>
            <person name="Neiman D."/>
            <person name="Pearson M."/>
            <person name="Priest M."/>
            <person name="Roberts A."/>
            <person name="Saif S."/>
            <person name="Shea T."/>
            <person name="Sisk P."/>
            <person name="Stolte C."/>
            <person name="Sykes S."/>
            <person name="Wortman J."/>
            <person name="Nusbaum C."/>
            <person name="Birren B."/>
        </authorList>
    </citation>
    <scope>NUCLEOTIDE SEQUENCE [LARGE SCALE GENOMIC DNA]</scope>
    <source>
        <strain evidence="2">INRA-310</strain>
    </source>
</reference>
<accession>W2QSX8</accession>
<dbReference type="AlphaFoldDB" id="W2QSX8"/>
<reference evidence="1 2" key="2">
    <citation type="submission" date="2013-11" db="EMBL/GenBank/DDBJ databases">
        <title>The Genome Sequence of Phytophthora parasitica INRA-310.</title>
        <authorList>
            <consortium name="The Broad Institute Genomics Platform"/>
            <person name="Russ C."/>
            <person name="Tyler B."/>
            <person name="Panabieres F."/>
            <person name="Shan W."/>
            <person name="Tripathy S."/>
            <person name="Grunwald N."/>
            <person name="Machado M."/>
            <person name="Johnson C.S."/>
            <person name="Arredondo F."/>
            <person name="Hong C."/>
            <person name="Coffey M."/>
            <person name="Young S.K."/>
            <person name="Zeng Q."/>
            <person name="Gargeya S."/>
            <person name="Fitzgerald M."/>
            <person name="Abouelleil A."/>
            <person name="Alvarado L."/>
            <person name="Chapman S.B."/>
            <person name="Gainer-Dewar J."/>
            <person name="Goldberg J."/>
            <person name="Griggs A."/>
            <person name="Gujja S."/>
            <person name="Hansen M."/>
            <person name="Howarth C."/>
            <person name="Imamovic A."/>
            <person name="Ireland A."/>
            <person name="Larimer J."/>
            <person name="McCowan C."/>
            <person name="Murphy C."/>
            <person name="Pearson M."/>
            <person name="Poon T.W."/>
            <person name="Priest M."/>
            <person name="Roberts A."/>
            <person name="Saif S."/>
            <person name="Shea T."/>
            <person name="Sykes S."/>
            <person name="Wortman J."/>
            <person name="Nusbaum C."/>
            <person name="Birren B."/>
        </authorList>
    </citation>
    <scope>NUCLEOTIDE SEQUENCE [LARGE SCALE GENOMIC DNA]</scope>
    <source>
        <strain evidence="1 2">INRA-310</strain>
    </source>
</reference>
<dbReference type="STRING" id="761204.W2QSX8"/>
<protein>
    <recommendedName>
        <fullName evidence="3">Reverse transcriptase domain-containing protein</fullName>
    </recommendedName>
</protein>
<evidence type="ECO:0000313" key="2">
    <source>
        <dbReference type="Proteomes" id="UP000018817"/>
    </source>
</evidence>
<dbReference type="InterPro" id="IPR052055">
    <property type="entry name" value="Hepadnavirus_pol/RT"/>
</dbReference>
<evidence type="ECO:0000313" key="1">
    <source>
        <dbReference type="EMBL" id="ETN16076.1"/>
    </source>
</evidence>
<dbReference type="OMA" id="CWIDNAS"/>
<name>W2QSX8_PHYN3</name>
<dbReference type="PANTHER" id="PTHR33050">
    <property type="entry name" value="REVERSE TRANSCRIPTASE DOMAIN-CONTAINING PROTEIN"/>
    <property type="match status" value="1"/>
</dbReference>
<dbReference type="EMBL" id="KI669569">
    <property type="protein sequence ID" value="ETN16076.1"/>
    <property type="molecule type" value="Genomic_DNA"/>
</dbReference>